<evidence type="ECO:0000313" key="6">
    <source>
        <dbReference type="Proteomes" id="UP000218595"/>
    </source>
</evidence>
<dbReference type="InterPro" id="IPR000037">
    <property type="entry name" value="SsrA-bd_prot"/>
</dbReference>
<keyword evidence="1 3" id="KW-0963">Cytoplasm</keyword>
<dbReference type="SUPFAM" id="SSF74982">
    <property type="entry name" value="Small protein B (SmpB)"/>
    <property type="match status" value="1"/>
</dbReference>
<dbReference type="CDD" id="cd09294">
    <property type="entry name" value="SmpB"/>
    <property type="match status" value="1"/>
</dbReference>
<dbReference type="NCBIfam" id="TIGR00086">
    <property type="entry name" value="smpB"/>
    <property type="match status" value="1"/>
</dbReference>
<dbReference type="PANTHER" id="PTHR30308:SF2">
    <property type="entry name" value="SSRA-BINDING PROTEIN"/>
    <property type="match status" value="1"/>
</dbReference>
<keyword evidence="2 3" id="KW-0694">RNA-binding</keyword>
<evidence type="ECO:0000256" key="2">
    <source>
        <dbReference type="ARBA" id="ARBA00022884"/>
    </source>
</evidence>
<dbReference type="EMBL" id="AP017423">
    <property type="protein sequence ID" value="BCX66069.1"/>
    <property type="molecule type" value="Genomic_DNA"/>
</dbReference>
<comment type="subcellular location">
    <subcellularLocation>
        <location evidence="3">Cytoplasm</location>
    </subcellularLocation>
    <text evidence="3">The tmRNA-SmpB complex associates with stalled 70S ribosomes.</text>
</comment>
<feature type="region of interest" description="Disordered" evidence="4">
    <location>
        <begin position="202"/>
        <end position="231"/>
    </location>
</feature>
<name>A0ABM7RJ11_9PSED</name>
<dbReference type="PANTHER" id="PTHR30308">
    <property type="entry name" value="TMRNA-BINDING COMPONENT OF TRANS-TRANSLATION TAGGING COMPLEX"/>
    <property type="match status" value="1"/>
</dbReference>
<organism evidence="5 6">
    <name type="scientific">Pseudomonas izuensis</name>
    <dbReference type="NCBI Taxonomy" id="2684212"/>
    <lineage>
        <taxon>Bacteria</taxon>
        <taxon>Pseudomonadati</taxon>
        <taxon>Pseudomonadota</taxon>
        <taxon>Gammaproteobacteria</taxon>
        <taxon>Pseudomonadales</taxon>
        <taxon>Pseudomonadaceae</taxon>
        <taxon>Pseudomonas</taxon>
    </lineage>
</organism>
<dbReference type="PROSITE" id="PS01317">
    <property type="entry name" value="SSRP"/>
    <property type="match status" value="1"/>
</dbReference>
<dbReference type="NCBIfam" id="NF003843">
    <property type="entry name" value="PRK05422.1"/>
    <property type="match status" value="1"/>
</dbReference>
<dbReference type="InterPro" id="IPR020081">
    <property type="entry name" value="SsrA-bd_prot_CS"/>
</dbReference>
<dbReference type="HAMAP" id="MF_00023">
    <property type="entry name" value="SmpB"/>
    <property type="match status" value="1"/>
</dbReference>
<accession>A0ABM7RJ11</accession>
<evidence type="ECO:0000256" key="3">
    <source>
        <dbReference type="HAMAP-Rule" id="MF_00023"/>
    </source>
</evidence>
<sequence>MLPSPTAEPVAASMKTQRLAQLPWTETLSVDIDITTKRSKKSAHCPGFNQPAQARSITVADSLATPYNAAPMAKQKKHPTGTIAQNKKARHDYFIEHRFEAGLVLAGWEVKSLRASKLQLVDSYVLLKDGEAWLLGSHITPLTTASTHVIADPTRTRKLLLNRRELEKLAAAVQQKGYACVCLSWYWSKHMVKCEIALGKGKKEYDKRDTERERDAGRELQRAVRNKGKED</sequence>
<evidence type="ECO:0000313" key="5">
    <source>
        <dbReference type="EMBL" id="BCX66069.1"/>
    </source>
</evidence>
<evidence type="ECO:0000256" key="4">
    <source>
        <dbReference type="SAM" id="MobiDB-lite"/>
    </source>
</evidence>
<protein>
    <recommendedName>
        <fullName evidence="3">SsrA-binding protein</fullName>
    </recommendedName>
    <alternativeName>
        <fullName evidence="3">Small protein B</fullName>
    </alternativeName>
</protein>
<dbReference type="InterPro" id="IPR023620">
    <property type="entry name" value="SmpB"/>
</dbReference>
<dbReference type="Pfam" id="PF01668">
    <property type="entry name" value="SmpB"/>
    <property type="match status" value="1"/>
</dbReference>
<comment type="similarity">
    <text evidence="3">Belongs to the SmpB family.</text>
</comment>
<comment type="function">
    <text evidence="3">Required for rescue of stalled ribosomes mediated by trans-translation. Binds to transfer-messenger RNA (tmRNA), required for stable association of tmRNA with ribosomes. tmRNA and SmpB together mimic tRNA shape, replacing the anticodon stem-loop with SmpB. tmRNA is encoded by the ssrA gene; the 2 termini fold to resemble tRNA(Ala) and it encodes a 'tag peptide', a short internal open reading frame. During trans-translation Ala-aminoacylated tmRNA acts like a tRNA, entering the A-site of stalled ribosomes, displacing the stalled mRNA. The ribosome then switches to translate the ORF on the tmRNA; the nascent peptide is terminated with the 'tag peptide' encoded by the tmRNA and targeted for degradation. The ribosome is freed to recommence translation, which seems to be the essential function of trans-translation.</text>
</comment>
<dbReference type="Gene3D" id="2.40.280.10">
    <property type="match status" value="1"/>
</dbReference>
<evidence type="ECO:0000256" key="1">
    <source>
        <dbReference type="ARBA" id="ARBA00022490"/>
    </source>
</evidence>
<reference evidence="5 6" key="1">
    <citation type="submission" date="2016-04" db="EMBL/GenBank/DDBJ databases">
        <title>Complete genome sequence of Pseudomonas sp. LAB-08 isolated from TCE contaminated aquifer soil.</title>
        <authorList>
            <person name="Dohra H."/>
            <person name="Suzuki K."/>
            <person name="Fatma A."/>
            <person name="Inuzuka Y."/>
            <person name="Honjo M."/>
            <person name="Tashiro Y."/>
            <person name="Futamata H."/>
        </authorList>
    </citation>
    <scope>NUCLEOTIDE SEQUENCE [LARGE SCALE GENOMIC DNA]</scope>
    <source>
        <strain evidence="5 6">LAB-08</strain>
    </source>
</reference>
<proteinExistence type="inferred from homology"/>
<keyword evidence="6" id="KW-1185">Reference proteome</keyword>
<dbReference type="Proteomes" id="UP000218595">
    <property type="component" value="Chromosome"/>
</dbReference>
<gene>
    <name evidence="3" type="primary">smpB</name>
    <name evidence="5" type="ORF">LAB08_R06810</name>
</gene>